<comment type="caution">
    <text evidence="1">The sequence shown here is derived from an EMBL/GenBank/DDBJ whole genome shotgun (WGS) entry which is preliminary data.</text>
</comment>
<evidence type="ECO:0000313" key="2">
    <source>
        <dbReference type="Proteomes" id="UP001296921"/>
    </source>
</evidence>
<name>A0ABS1ILJ8_9GAMM</name>
<sequence>MFFPFILQGDNTPVTTILTADRQHVADIFLTFLSENLDFKLTEMLSGGHVDVSQPHLDYLKINSLIQQLQGRVRNIKSLIPYQETTSNET</sequence>
<protein>
    <submittedName>
        <fullName evidence="1">Uncharacterized protein</fullName>
    </submittedName>
</protein>
<dbReference type="Proteomes" id="UP001296921">
    <property type="component" value="Unassembled WGS sequence"/>
</dbReference>
<gene>
    <name evidence="1" type="ORF">I2494_02620</name>
</gene>
<dbReference type="EMBL" id="JADRCR010000001">
    <property type="protein sequence ID" value="MBK5142627.1"/>
    <property type="molecule type" value="Genomic_DNA"/>
</dbReference>
<dbReference type="RefSeq" id="WP_218466047.1">
    <property type="nucleotide sequence ID" value="NZ_JADRCR010000001.1"/>
</dbReference>
<proteinExistence type="predicted"/>
<keyword evidence="2" id="KW-1185">Reference proteome</keyword>
<accession>A0ABS1ILJ8</accession>
<evidence type="ECO:0000313" key="1">
    <source>
        <dbReference type="EMBL" id="MBK5142627.1"/>
    </source>
</evidence>
<reference evidence="1 2" key="1">
    <citation type="submission" date="2020-11" db="EMBL/GenBank/DDBJ databases">
        <title>Insectihabitans protaetiae gen. nov. sp. nov. and Insectihabitans allomyrinae sp. nov., isolated from larvae of Protaetia brevitarsis seulensis and Allomyrina dichotoma, respectively.</title>
        <authorList>
            <person name="Lee S.D."/>
            <person name="Byeon Y.-S."/>
            <person name="Kim S.-M."/>
            <person name="Yang H.L."/>
            <person name="Kim I.S."/>
        </authorList>
    </citation>
    <scope>NUCLEOTIDE SEQUENCE [LARGE SCALE GENOMIC DNA]</scope>
    <source>
        <strain evidence="1 2">BWR-B9</strain>
    </source>
</reference>
<organism evidence="1 2">
    <name type="scientific">Limnobaculum allomyrinae</name>
    <dbReference type="NCBI Taxonomy" id="2791986"/>
    <lineage>
        <taxon>Bacteria</taxon>
        <taxon>Pseudomonadati</taxon>
        <taxon>Pseudomonadota</taxon>
        <taxon>Gammaproteobacteria</taxon>
        <taxon>Enterobacterales</taxon>
        <taxon>Budviciaceae</taxon>
        <taxon>Limnobaculum</taxon>
    </lineage>
</organism>